<name>A0A6A6U4L0_9PEZI</name>
<proteinExistence type="predicted"/>
<evidence type="ECO:0008006" key="4">
    <source>
        <dbReference type="Google" id="ProtNLM"/>
    </source>
</evidence>
<feature type="transmembrane region" description="Helical" evidence="1">
    <location>
        <begin position="97"/>
        <end position="120"/>
    </location>
</feature>
<feature type="transmembrane region" description="Helical" evidence="1">
    <location>
        <begin position="67"/>
        <end position="85"/>
    </location>
</feature>
<keyword evidence="1" id="KW-0812">Transmembrane</keyword>
<evidence type="ECO:0000313" key="2">
    <source>
        <dbReference type="EMBL" id="KAF2666223.1"/>
    </source>
</evidence>
<evidence type="ECO:0000256" key="1">
    <source>
        <dbReference type="SAM" id="Phobius"/>
    </source>
</evidence>
<gene>
    <name evidence="2" type="ORF">BT63DRAFT_428002</name>
</gene>
<dbReference type="AlphaFoldDB" id="A0A6A6U4L0"/>
<reference evidence="2" key="1">
    <citation type="journal article" date="2020" name="Stud. Mycol.">
        <title>101 Dothideomycetes genomes: a test case for predicting lifestyles and emergence of pathogens.</title>
        <authorList>
            <person name="Haridas S."/>
            <person name="Albert R."/>
            <person name="Binder M."/>
            <person name="Bloem J."/>
            <person name="Labutti K."/>
            <person name="Salamov A."/>
            <person name="Andreopoulos B."/>
            <person name="Baker S."/>
            <person name="Barry K."/>
            <person name="Bills G."/>
            <person name="Bluhm B."/>
            <person name="Cannon C."/>
            <person name="Castanera R."/>
            <person name="Culley D."/>
            <person name="Daum C."/>
            <person name="Ezra D."/>
            <person name="Gonzalez J."/>
            <person name="Henrissat B."/>
            <person name="Kuo A."/>
            <person name="Liang C."/>
            <person name="Lipzen A."/>
            <person name="Lutzoni F."/>
            <person name="Magnuson J."/>
            <person name="Mondo S."/>
            <person name="Nolan M."/>
            <person name="Ohm R."/>
            <person name="Pangilinan J."/>
            <person name="Park H.-J."/>
            <person name="Ramirez L."/>
            <person name="Alfaro M."/>
            <person name="Sun H."/>
            <person name="Tritt A."/>
            <person name="Yoshinaga Y."/>
            <person name="Zwiers L.-H."/>
            <person name="Turgeon B."/>
            <person name="Goodwin S."/>
            <person name="Spatafora J."/>
            <person name="Crous P."/>
            <person name="Grigoriev I."/>
        </authorList>
    </citation>
    <scope>NUCLEOTIDE SEQUENCE</scope>
    <source>
        <strain evidence="2">CBS 115976</strain>
    </source>
</reference>
<dbReference type="Proteomes" id="UP000799302">
    <property type="component" value="Unassembled WGS sequence"/>
</dbReference>
<accession>A0A6A6U4L0</accession>
<evidence type="ECO:0000313" key="3">
    <source>
        <dbReference type="Proteomes" id="UP000799302"/>
    </source>
</evidence>
<feature type="transmembrane region" description="Helical" evidence="1">
    <location>
        <begin position="183"/>
        <end position="203"/>
    </location>
</feature>
<keyword evidence="1" id="KW-0472">Membrane</keyword>
<feature type="transmembrane region" description="Helical" evidence="1">
    <location>
        <begin position="7"/>
        <end position="31"/>
    </location>
</feature>
<keyword evidence="3" id="KW-1185">Reference proteome</keyword>
<protein>
    <recommendedName>
        <fullName evidence="4">Transmembrane protein</fullName>
    </recommendedName>
</protein>
<organism evidence="2 3">
    <name type="scientific">Microthyrium microscopicum</name>
    <dbReference type="NCBI Taxonomy" id="703497"/>
    <lineage>
        <taxon>Eukaryota</taxon>
        <taxon>Fungi</taxon>
        <taxon>Dikarya</taxon>
        <taxon>Ascomycota</taxon>
        <taxon>Pezizomycotina</taxon>
        <taxon>Dothideomycetes</taxon>
        <taxon>Dothideomycetes incertae sedis</taxon>
        <taxon>Microthyriales</taxon>
        <taxon>Microthyriaceae</taxon>
        <taxon>Microthyrium</taxon>
    </lineage>
</organism>
<keyword evidence="1" id="KW-1133">Transmembrane helix</keyword>
<dbReference type="EMBL" id="MU004239">
    <property type="protein sequence ID" value="KAF2666223.1"/>
    <property type="molecule type" value="Genomic_DNA"/>
</dbReference>
<dbReference type="OrthoDB" id="3597048at2759"/>
<sequence length="232" mass="25721">MGTIILRVLLAVLMIDCLIETGMIGSTVGFLHKDGLYKMENNKILDAKPKHIDANHGHTANGASGSALMLVGLLGLILLGGRGFIERRFPRYLIPLYTTWLVLTILSFLLTLAALIYVFVVVHQTSGQTIDINDQSLTTGSHYPLGKWVPQTWYAAVLDSPLVFVNKSDHDNVSTHLALMNGWKWNLIVLFLLELAATVMIVMEYRKVRKSRSYSNVAVTEKHGQEAAFAEA</sequence>